<comment type="caution">
    <text evidence="2">The sequence shown here is derived from an EMBL/GenBank/DDBJ whole genome shotgun (WGS) entry which is preliminary data.</text>
</comment>
<name>A0AA37Q9K6_9BACT</name>
<dbReference type="AlphaFoldDB" id="A0AA37Q9K6"/>
<feature type="compositionally biased region" description="Basic and acidic residues" evidence="1">
    <location>
        <begin position="37"/>
        <end position="51"/>
    </location>
</feature>
<evidence type="ECO:0000313" key="2">
    <source>
        <dbReference type="EMBL" id="GLC26222.1"/>
    </source>
</evidence>
<dbReference type="Proteomes" id="UP001161325">
    <property type="component" value="Unassembled WGS sequence"/>
</dbReference>
<protein>
    <submittedName>
        <fullName evidence="2">Uncharacterized protein</fullName>
    </submittedName>
</protein>
<evidence type="ECO:0000256" key="1">
    <source>
        <dbReference type="SAM" id="MobiDB-lite"/>
    </source>
</evidence>
<dbReference type="EMBL" id="BRXS01000004">
    <property type="protein sequence ID" value="GLC26222.1"/>
    <property type="molecule type" value="Genomic_DNA"/>
</dbReference>
<sequence length="79" mass="8648">MCAATVELGTFGDLSDVGRERHTHALPVRLARLHEWHGAGHDKRASRDIRGPRLRRAATPDTPQTARHSLAMSAARMAA</sequence>
<reference evidence="2" key="1">
    <citation type="submission" date="2022-08" db="EMBL/GenBank/DDBJ databases">
        <title>Draft genome sequencing of Roseisolibacter agri AW1220.</title>
        <authorList>
            <person name="Tobiishi Y."/>
            <person name="Tonouchi A."/>
        </authorList>
    </citation>
    <scope>NUCLEOTIDE SEQUENCE</scope>
    <source>
        <strain evidence="2">AW1220</strain>
    </source>
</reference>
<accession>A0AA37Q9K6</accession>
<evidence type="ECO:0000313" key="3">
    <source>
        <dbReference type="Proteomes" id="UP001161325"/>
    </source>
</evidence>
<feature type="region of interest" description="Disordered" evidence="1">
    <location>
        <begin position="37"/>
        <end position="79"/>
    </location>
</feature>
<proteinExistence type="predicted"/>
<keyword evidence="3" id="KW-1185">Reference proteome</keyword>
<organism evidence="2 3">
    <name type="scientific">Roseisolibacter agri</name>
    <dbReference type="NCBI Taxonomy" id="2014610"/>
    <lineage>
        <taxon>Bacteria</taxon>
        <taxon>Pseudomonadati</taxon>
        <taxon>Gemmatimonadota</taxon>
        <taxon>Gemmatimonadia</taxon>
        <taxon>Gemmatimonadales</taxon>
        <taxon>Gemmatimonadaceae</taxon>
        <taxon>Roseisolibacter</taxon>
    </lineage>
</organism>
<gene>
    <name evidence="2" type="ORF">rosag_27350</name>
</gene>